<proteinExistence type="predicted"/>
<gene>
    <name evidence="2" type="ORF">TWF694_001854</name>
</gene>
<evidence type="ECO:0000313" key="3">
    <source>
        <dbReference type="Proteomes" id="UP001365542"/>
    </source>
</evidence>
<comment type="caution">
    <text evidence="2">The sequence shown here is derived from an EMBL/GenBank/DDBJ whole genome shotgun (WGS) entry which is preliminary data.</text>
</comment>
<dbReference type="Proteomes" id="UP001365542">
    <property type="component" value="Unassembled WGS sequence"/>
</dbReference>
<accession>A0AAV9X580</accession>
<feature type="region of interest" description="Disordered" evidence="1">
    <location>
        <begin position="98"/>
        <end position="130"/>
    </location>
</feature>
<feature type="compositionally biased region" description="Basic and acidic residues" evidence="1">
    <location>
        <begin position="7"/>
        <end position="34"/>
    </location>
</feature>
<organism evidence="2 3">
    <name type="scientific">Orbilia ellipsospora</name>
    <dbReference type="NCBI Taxonomy" id="2528407"/>
    <lineage>
        <taxon>Eukaryota</taxon>
        <taxon>Fungi</taxon>
        <taxon>Dikarya</taxon>
        <taxon>Ascomycota</taxon>
        <taxon>Pezizomycotina</taxon>
        <taxon>Orbiliomycetes</taxon>
        <taxon>Orbiliales</taxon>
        <taxon>Orbiliaceae</taxon>
        <taxon>Orbilia</taxon>
    </lineage>
</organism>
<feature type="region of interest" description="Disordered" evidence="1">
    <location>
        <begin position="1"/>
        <end position="34"/>
    </location>
</feature>
<sequence>MTSAENWAREKEEASSGSGSKERFVTSEERKVESEESVLGCTFFAVAAKDIGGNAMFKYKKTRTGQICGSVHDLSYLACPQIRFASSQPVTVQGLLYPAGNEPNTAPRNAERCKEQKRQQGKKVMTFRRT</sequence>
<feature type="compositionally biased region" description="Basic residues" evidence="1">
    <location>
        <begin position="119"/>
        <end position="130"/>
    </location>
</feature>
<reference evidence="2 3" key="1">
    <citation type="submission" date="2019-10" db="EMBL/GenBank/DDBJ databases">
        <authorList>
            <person name="Palmer J.M."/>
        </authorList>
    </citation>
    <scope>NUCLEOTIDE SEQUENCE [LARGE SCALE GENOMIC DNA]</scope>
    <source>
        <strain evidence="2 3">TWF694</strain>
    </source>
</reference>
<evidence type="ECO:0000256" key="1">
    <source>
        <dbReference type="SAM" id="MobiDB-lite"/>
    </source>
</evidence>
<name>A0AAV9X580_9PEZI</name>
<keyword evidence="3" id="KW-1185">Reference proteome</keyword>
<protein>
    <submittedName>
        <fullName evidence="2">Uncharacterized protein</fullName>
    </submittedName>
</protein>
<dbReference type="EMBL" id="JAVHJO010000010">
    <property type="protein sequence ID" value="KAK6535393.1"/>
    <property type="molecule type" value="Genomic_DNA"/>
</dbReference>
<dbReference type="AlphaFoldDB" id="A0AAV9X580"/>
<evidence type="ECO:0000313" key="2">
    <source>
        <dbReference type="EMBL" id="KAK6535393.1"/>
    </source>
</evidence>
<feature type="compositionally biased region" description="Basic and acidic residues" evidence="1">
    <location>
        <begin position="109"/>
        <end position="118"/>
    </location>
</feature>